<dbReference type="AlphaFoldDB" id="A0A0F9P7Q7"/>
<accession>A0A0F9P7Q7</accession>
<dbReference type="EMBL" id="LAZR01006814">
    <property type="protein sequence ID" value="KKM89457.1"/>
    <property type="molecule type" value="Genomic_DNA"/>
</dbReference>
<evidence type="ECO:0000256" key="1">
    <source>
        <dbReference type="SAM" id="MobiDB-lite"/>
    </source>
</evidence>
<feature type="compositionally biased region" description="Basic and acidic residues" evidence="1">
    <location>
        <begin position="81"/>
        <end position="93"/>
    </location>
</feature>
<protein>
    <recommendedName>
        <fullName evidence="3">Phage major capsid protein</fullName>
    </recommendedName>
</protein>
<feature type="region of interest" description="Disordered" evidence="1">
    <location>
        <begin position="74"/>
        <end position="93"/>
    </location>
</feature>
<organism evidence="2">
    <name type="scientific">marine sediment metagenome</name>
    <dbReference type="NCBI Taxonomy" id="412755"/>
    <lineage>
        <taxon>unclassified sequences</taxon>
        <taxon>metagenomes</taxon>
        <taxon>ecological metagenomes</taxon>
    </lineage>
</organism>
<name>A0A0F9P7Q7_9ZZZZ</name>
<proteinExistence type="predicted"/>
<reference evidence="2" key="1">
    <citation type="journal article" date="2015" name="Nature">
        <title>Complex archaea that bridge the gap between prokaryotes and eukaryotes.</title>
        <authorList>
            <person name="Spang A."/>
            <person name="Saw J.H."/>
            <person name="Jorgensen S.L."/>
            <person name="Zaremba-Niedzwiedzka K."/>
            <person name="Martijn J."/>
            <person name="Lind A.E."/>
            <person name="van Eijk R."/>
            <person name="Schleper C."/>
            <person name="Guy L."/>
            <person name="Ettema T.J."/>
        </authorList>
    </citation>
    <scope>NUCLEOTIDE SEQUENCE</scope>
</reference>
<evidence type="ECO:0008006" key="3">
    <source>
        <dbReference type="Google" id="ProtNLM"/>
    </source>
</evidence>
<comment type="caution">
    <text evidence="2">The sequence shown here is derived from an EMBL/GenBank/DDBJ whole genome shotgun (WGS) entry which is preliminary data.</text>
</comment>
<feature type="non-terminal residue" evidence="2">
    <location>
        <position position="93"/>
    </location>
</feature>
<gene>
    <name evidence="2" type="ORF">LCGC14_1248540</name>
</gene>
<evidence type="ECO:0000313" key="2">
    <source>
        <dbReference type="EMBL" id="KKM89457.1"/>
    </source>
</evidence>
<sequence length="93" mass="10285">MNKLEKLQAEARAKIERLKEIRELKAEDVTEEIRTEMKALMDGLDTIKTDIEDEKRAIALETSLAAPDTALTVVDGELGGDSDRSGIEVGDNR</sequence>